<evidence type="ECO:0000313" key="1">
    <source>
        <dbReference type="EMBL" id="MFM0638903.1"/>
    </source>
</evidence>
<protein>
    <recommendedName>
        <fullName evidence="3">Transposase</fullName>
    </recommendedName>
</protein>
<dbReference type="EMBL" id="JAQQCF010000017">
    <property type="protein sequence ID" value="MFM0638903.1"/>
    <property type="molecule type" value="Genomic_DNA"/>
</dbReference>
<organism evidence="1 2">
    <name type="scientific">Paraburkholderia metrosideri</name>
    <dbReference type="NCBI Taxonomy" id="580937"/>
    <lineage>
        <taxon>Bacteria</taxon>
        <taxon>Pseudomonadati</taxon>
        <taxon>Pseudomonadota</taxon>
        <taxon>Betaproteobacteria</taxon>
        <taxon>Burkholderiales</taxon>
        <taxon>Burkholderiaceae</taxon>
        <taxon>Paraburkholderia</taxon>
    </lineage>
</organism>
<comment type="caution">
    <text evidence="1">The sequence shown here is derived from an EMBL/GenBank/DDBJ whole genome shotgun (WGS) entry which is preliminary data.</text>
</comment>
<gene>
    <name evidence="1" type="ORF">PQQ63_19605</name>
</gene>
<dbReference type="Proteomes" id="UP001629432">
    <property type="component" value="Unassembled WGS sequence"/>
</dbReference>
<name>A0ABW9DV65_9BURK</name>
<accession>A0ABW9DV65</accession>
<proteinExistence type="predicted"/>
<reference evidence="1 2" key="1">
    <citation type="journal article" date="2024" name="Chem. Sci.">
        <title>Discovery of megapolipeptins by genome mining of a Burkholderiales bacteria collection.</title>
        <authorList>
            <person name="Paulo B.S."/>
            <person name="Recchia M.J.J."/>
            <person name="Lee S."/>
            <person name="Fergusson C.H."/>
            <person name="Romanowski S.B."/>
            <person name="Hernandez A."/>
            <person name="Krull N."/>
            <person name="Liu D.Y."/>
            <person name="Cavanagh H."/>
            <person name="Bos A."/>
            <person name="Gray C.A."/>
            <person name="Murphy B.T."/>
            <person name="Linington R.G."/>
            <person name="Eustaquio A.S."/>
        </authorList>
    </citation>
    <scope>NUCLEOTIDE SEQUENCE [LARGE SCALE GENOMIC DNA]</scope>
    <source>
        <strain evidence="1 2">RL17-338-BIC-A</strain>
    </source>
</reference>
<dbReference type="RefSeq" id="WP_408337778.1">
    <property type="nucleotide sequence ID" value="NZ_JAQQCF010000017.1"/>
</dbReference>
<evidence type="ECO:0000313" key="2">
    <source>
        <dbReference type="Proteomes" id="UP001629432"/>
    </source>
</evidence>
<keyword evidence="2" id="KW-1185">Reference proteome</keyword>
<sequence length="50" mass="5367">MDAQITCHGAASFLLVAFVDGSFVDDLAVVHDSDVIGKRNQRASTNVDEM</sequence>
<evidence type="ECO:0008006" key="3">
    <source>
        <dbReference type="Google" id="ProtNLM"/>
    </source>
</evidence>